<organism evidence="3 4">
    <name type="scientific">Ursus americanus</name>
    <name type="common">American black bear</name>
    <name type="synonym">Euarctos americanus</name>
    <dbReference type="NCBI Taxonomy" id="9643"/>
    <lineage>
        <taxon>Eukaryota</taxon>
        <taxon>Metazoa</taxon>
        <taxon>Chordata</taxon>
        <taxon>Craniata</taxon>
        <taxon>Vertebrata</taxon>
        <taxon>Euteleostomi</taxon>
        <taxon>Mammalia</taxon>
        <taxon>Eutheria</taxon>
        <taxon>Laurasiatheria</taxon>
        <taxon>Carnivora</taxon>
        <taxon>Caniformia</taxon>
        <taxon>Ursidae</taxon>
        <taxon>Ursus</taxon>
    </lineage>
</organism>
<accession>A0A452SU39</accession>
<protein>
    <recommendedName>
        <fullName evidence="2">Rab-GAP TBC domain-containing protein</fullName>
    </recommendedName>
</protein>
<dbReference type="InterPro" id="IPR050302">
    <property type="entry name" value="Rab_GAP_TBC_domain"/>
</dbReference>
<dbReference type="GO" id="GO:0031267">
    <property type="term" value="F:small GTPase binding"/>
    <property type="evidence" value="ECO:0007669"/>
    <property type="project" value="TreeGrafter"/>
</dbReference>
<feature type="region of interest" description="Disordered" evidence="1">
    <location>
        <begin position="1"/>
        <end position="71"/>
    </location>
</feature>
<dbReference type="Proteomes" id="UP000291022">
    <property type="component" value="Unassembled WGS sequence"/>
</dbReference>
<dbReference type="PANTHER" id="PTHR47219:SF25">
    <property type="entry name" value="RAB-GAP TBC DOMAIN-CONTAINING PROTEIN"/>
    <property type="match status" value="1"/>
</dbReference>
<evidence type="ECO:0000313" key="4">
    <source>
        <dbReference type="Proteomes" id="UP000291022"/>
    </source>
</evidence>
<name>A0A452SU39_URSAM</name>
<dbReference type="PROSITE" id="PS50086">
    <property type="entry name" value="TBC_RABGAP"/>
    <property type="match status" value="1"/>
</dbReference>
<evidence type="ECO:0000256" key="1">
    <source>
        <dbReference type="SAM" id="MobiDB-lite"/>
    </source>
</evidence>
<dbReference type="FunFam" id="1.10.8.270:FF:000016">
    <property type="entry name" value="TBC1 domain family member 2A"/>
    <property type="match status" value="1"/>
</dbReference>
<dbReference type="Pfam" id="PF00566">
    <property type="entry name" value="RabGAP-TBC"/>
    <property type="match status" value="1"/>
</dbReference>
<dbReference type="Gene3D" id="1.10.10.750">
    <property type="entry name" value="Ypt/Rab-GAP domain of gyp1p, domain 1"/>
    <property type="match status" value="1"/>
</dbReference>
<dbReference type="Gene3D" id="1.10.8.270">
    <property type="entry name" value="putative rabgap domain of human tbc1 domain family member 14 like domains"/>
    <property type="match status" value="1"/>
</dbReference>
<dbReference type="InterPro" id="IPR035969">
    <property type="entry name" value="Rab-GAP_TBC_sf"/>
</dbReference>
<dbReference type="GeneTree" id="ENSGT00940000161238"/>
<dbReference type="GO" id="GO:0005096">
    <property type="term" value="F:GTPase activator activity"/>
    <property type="evidence" value="ECO:0007669"/>
    <property type="project" value="TreeGrafter"/>
</dbReference>
<dbReference type="Ensembl" id="ENSUAMT00000040419.1">
    <property type="protein sequence ID" value="ENSUAMP00000036322.1"/>
    <property type="gene ID" value="ENSUAMG00000027526.1"/>
</dbReference>
<evidence type="ECO:0000259" key="2">
    <source>
        <dbReference type="PROSITE" id="PS50086"/>
    </source>
</evidence>
<reference evidence="3" key="3">
    <citation type="submission" date="2025-09" db="UniProtKB">
        <authorList>
            <consortium name="Ensembl"/>
        </authorList>
    </citation>
    <scope>IDENTIFICATION</scope>
</reference>
<dbReference type="FunFam" id="1.10.10.750:FF:000001">
    <property type="entry name" value="TBC1 domain family member 10A"/>
    <property type="match status" value="1"/>
</dbReference>
<reference evidence="3" key="2">
    <citation type="submission" date="2025-08" db="UniProtKB">
        <authorList>
            <consortium name="Ensembl"/>
        </authorList>
    </citation>
    <scope>IDENTIFICATION</scope>
</reference>
<dbReference type="SMART" id="SM00164">
    <property type="entry name" value="TBC"/>
    <property type="match status" value="1"/>
</dbReference>
<sequence length="308" mass="34427">MAGRCQGQGRVREGGWAAEGGADPPGQEAGRGGRGCPGAGTGDEGQRSGLGARKGGCWADGRHETSPSLETPCVATRLLPGSQSLLTAQGQGPVWRGQGWAPKGALTLPGHQPTAAGSLSADPPLIFQQRRQETRRADKWVKMLRNWDRYRHSEKMRRRVYKGVPPQVRGQLWALLLDIETVKATNQGVYEKMKEQAQLFSKDIRQIDLDVNRTFRNHVMFWDRYGIRWPRSIGAWLLQEVGYCQGMSQIVGLLLMFLSEEDAFWALAQLMTTERHAISWDTFPARPSSRPRSRCCGRERPQSPRLHT</sequence>
<evidence type="ECO:0000313" key="3">
    <source>
        <dbReference type="Ensembl" id="ENSUAMP00000036322.1"/>
    </source>
</evidence>
<dbReference type="SUPFAM" id="SSF47923">
    <property type="entry name" value="Ypt/Rab-GAP domain of gyp1p"/>
    <property type="match status" value="1"/>
</dbReference>
<dbReference type="AlphaFoldDB" id="A0A452SU39"/>
<reference evidence="4" key="1">
    <citation type="submission" date="2016-06" db="EMBL/GenBank/DDBJ databases">
        <title>De novo assembly and RNA-Seq shows season-dependent expression and editing in black bear kidneys.</title>
        <authorList>
            <person name="Korstanje R."/>
            <person name="Srivastava A."/>
            <person name="Sarsani V.K."/>
            <person name="Sheehan S.M."/>
            <person name="Seger R.L."/>
            <person name="Barter M.E."/>
            <person name="Lindqvist C."/>
            <person name="Brody L.C."/>
            <person name="Mullikin J.C."/>
        </authorList>
    </citation>
    <scope>NUCLEOTIDE SEQUENCE [LARGE SCALE GENOMIC DNA]</scope>
</reference>
<keyword evidence="4" id="KW-1185">Reference proteome</keyword>
<feature type="domain" description="Rab-GAP TBC" evidence="2">
    <location>
        <begin position="163"/>
        <end position="308"/>
    </location>
</feature>
<dbReference type="InterPro" id="IPR000195">
    <property type="entry name" value="Rab-GAP-TBC_dom"/>
</dbReference>
<feature type="region of interest" description="Disordered" evidence="1">
    <location>
        <begin position="282"/>
        <end position="308"/>
    </location>
</feature>
<dbReference type="STRING" id="9643.ENSUAMP00000036322"/>
<proteinExistence type="predicted"/>
<feature type="compositionally biased region" description="Gly residues" evidence="1">
    <location>
        <begin position="29"/>
        <end position="43"/>
    </location>
</feature>
<dbReference type="PANTHER" id="PTHR47219">
    <property type="entry name" value="RAB GTPASE-ACTIVATING PROTEIN 1-LIKE"/>
    <property type="match status" value="1"/>
</dbReference>